<evidence type="ECO:0000259" key="2">
    <source>
        <dbReference type="Pfam" id="PF12146"/>
    </source>
</evidence>
<dbReference type="EMBL" id="SHMB01000015">
    <property type="protein sequence ID" value="TAA23958.1"/>
    <property type="molecule type" value="Genomic_DNA"/>
</dbReference>
<dbReference type="RefSeq" id="WP_130521808.1">
    <property type="nucleotide sequence ID" value="NZ_SHMA01000014.1"/>
</dbReference>
<dbReference type="PIRSF" id="PIRSF017388">
    <property type="entry name" value="Esterase_lipase"/>
    <property type="match status" value="1"/>
</dbReference>
<evidence type="ECO:0000256" key="1">
    <source>
        <dbReference type="PIRSR" id="PIRSR017388-1"/>
    </source>
</evidence>
<feature type="active site" description="Nucleophile" evidence="1">
    <location>
        <position position="90"/>
    </location>
</feature>
<organism evidence="3 4">
    <name type="scientific">Pseudoxanthomonas winnipegensis</name>
    <dbReference type="NCBI Taxonomy" id="2480810"/>
    <lineage>
        <taxon>Bacteria</taxon>
        <taxon>Pseudomonadati</taxon>
        <taxon>Pseudomonadota</taxon>
        <taxon>Gammaproteobacteria</taxon>
        <taxon>Lysobacterales</taxon>
        <taxon>Lysobacteraceae</taxon>
        <taxon>Pseudoxanthomonas</taxon>
    </lineage>
</organism>
<dbReference type="InterPro" id="IPR012354">
    <property type="entry name" value="Esterase_lipase"/>
</dbReference>
<reference evidence="3 4" key="1">
    <citation type="submission" date="2019-02" db="EMBL/GenBank/DDBJ databases">
        <title>WGS of Pseudoxanthomonas species novum from clinical isolates.</title>
        <authorList>
            <person name="Bernier A.-M."/>
            <person name="Bernard K."/>
            <person name="Vachon A."/>
        </authorList>
    </citation>
    <scope>NUCLEOTIDE SEQUENCE [LARGE SCALE GENOMIC DNA]</scope>
    <source>
        <strain evidence="3 4">NML171202</strain>
    </source>
</reference>
<comment type="caution">
    <text evidence="3">The sequence shown here is derived from an EMBL/GenBank/DDBJ whole genome shotgun (WGS) entry which is preliminary data.</text>
</comment>
<dbReference type="Proteomes" id="UP000291286">
    <property type="component" value="Unassembled WGS sequence"/>
</dbReference>
<evidence type="ECO:0000313" key="3">
    <source>
        <dbReference type="EMBL" id="TAA23958.1"/>
    </source>
</evidence>
<gene>
    <name evidence="3" type="ORF">EA661_19660</name>
</gene>
<dbReference type="AlphaFoldDB" id="A0A4Q8L7F1"/>
<feature type="active site" description="Charge relay system" evidence="1">
    <location>
        <position position="216"/>
    </location>
</feature>
<evidence type="ECO:0000313" key="4">
    <source>
        <dbReference type="Proteomes" id="UP000291286"/>
    </source>
</evidence>
<name>A0A4Q8L7F1_9GAMM</name>
<keyword evidence="3" id="KW-0378">Hydrolase</keyword>
<accession>A0A4Q8L7F1</accession>
<dbReference type="SUPFAM" id="SSF53474">
    <property type="entry name" value="alpha/beta-Hydrolases"/>
    <property type="match status" value="1"/>
</dbReference>
<dbReference type="Pfam" id="PF12146">
    <property type="entry name" value="Hydrolase_4"/>
    <property type="match status" value="1"/>
</dbReference>
<dbReference type="InterPro" id="IPR022742">
    <property type="entry name" value="Hydrolase_4"/>
</dbReference>
<sequence>MIRSSEFFFEGGRNGVLLIHGLTGTPAEMRRVGTGLHRAGFTVHGVQLAGHCGDLDDLMATGWRDWYASVEQAADAMATKVDRIFVAGLSMGALLSLELAAQRPELVAGVGVYGATFVYDGWNIPWTRHLSFLLPLFKATGIGRDRMFMEEPPFGLRDERLRAQISAAMQGADSSVAGLPGNPWHSLAELRVLAARVRRHLPQVTAPCLVAHATEDDVASLRNAQWVLDGVSGPTEFLPMHESYHMLTLDRQRRLLTERTVEFFQRLAQPEAAPRASVDAPYRYEALA</sequence>
<dbReference type="PANTHER" id="PTHR43194:SF5">
    <property type="entry name" value="PIMELOYL-[ACYL-CARRIER PROTEIN] METHYL ESTER ESTERASE"/>
    <property type="match status" value="1"/>
</dbReference>
<dbReference type="Gene3D" id="3.40.50.1820">
    <property type="entry name" value="alpha/beta hydrolase"/>
    <property type="match status" value="1"/>
</dbReference>
<protein>
    <submittedName>
        <fullName evidence="3">Alpha/beta fold hydrolase</fullName>
    </submittedName>
</protein>
<dbReference type="InterPro" id="IPR050228">
    <property type="entry name" value="Carboxylesterase_BioH"/>
</dbReference>
<dbReference type="GO" id="GO:0052689">
    <property type="term" value="F:carboxylic ester hydrolase activity"/>
    <property type="evidence" value="ECO:0007669"/>
    <property type="project" value="InterPro"/>
</dbReference>
<proteinExistence type="predicted"/>
<feature type="domain" description="Serine aminopeptidase S33" evidence="2">
    <location>
        <begin position="15"/>
        <end position="251"/>
    </location>
</feature>
<dbReference type="InterPro" id="IPR029058">
    <property type="entry name" value="AB_hydrolase_fold"/>
</dbReference>
<dbReference type="PANTHER" id="PTHR43194">
    <property type="entry name" value="HYDROLASE ALPHA/BETA FOLD FAMILY"/>
    <property type="match status" value="1"/>
</dbReference>
<feature type="active site" description="Charge relay system" evidence="1">
    <location>
        <position position="245"/>
    </location>
</feature>